<feature type="transmembrane region" description="Helical" evidence="5">
    <location>
        <begin position="233"/>
        <end position="254"/>
    </location>
</feature>
<evidence type="ECO:0000256" key="2">
    <source>
        <dbReference type="ARBA" id="ARBA00022692"/>
    </source>
</evidence>
<evidence type="ECO:0000256" key="3">
    <source>
        <dbReference type="ARBA" id="ARBA00022989"/>
    </source>
</evidence>
<feature type="transmembrane region" description="Helical" evidence="5">
    <location>
        <begin position="144"/>
        <end position="169"/>
    </location>
</feature>
<dbReference type="PANTHER" id="PTHR43826">
    <property type="entry name" value="GLUCOSE-6-PHOSPHATE EXCHANGER SLC37A4"/>
    <property type="match status" value="1"/>
</dbReference>
<dbReference type="InterPro" id="IPR020846">
    <property type="entry name" value="MFS_dom"/>
</dbReference>
<dbReference type="GO" id="GO:0035435">
    <property type="term" value="P:phosphate ion transmembrane transport"/>
    <property type="evidence" value="ECO:0007669"/>
    <property type="project" value="TreeGrafter"/>
</dbReference>
<dbReference type="KEGG" id="msil:METEAL_24780"/>
<dbReference type="InterPro" id="IPR011701">
    <property type="entry name" value="MFS"/>
</dbReference>
<gene>
    <name evidence="7" type="primary">glpT</name>
    <name evidence="7" type="ORF">METEAL_24780</name>
</gene>
<feature type="transmembrane region" description="Helical" evidence="5">
    <location>
        <begin position="274"/>
        <end position="298"/>
    </location>
</feature>
<dbReference type="InterPro" id="IPR036259">
    <property type="entry name" value="MFS_trans_sf"/>
</dbReference>
<sequence>MEHTNAFRFRRFLNWFPLGLTYATMYMGRYNFNVVKSDIGAWYHLDKWQMGIIATAGFWTYGLAVAINGPLADRIGGRRAILVGSLGAALTNLLVGLMFLNGFTTKLLVSMSLLWSVNMYFQSFGALSVVKVNSTWFHVRERGVFGGIFGVMISSGYFLATSVGAWLLASFKSWTIIWFAPVVAMAVMVLVDYLLVRNRPSHAGLQDFDTGDGSNAHLAEDQPLPLRELLSKVIGNPVIIALIFAEFCTGFVRQGVMLYFTEYLEEVYHLSKRAALFGATGVAFMLGGIFGGLLCGWMSDRLFQSRRPPVAFIFYLAQVAMICLLGAALGRGTHGGQVWAIVLLGLTAMFIFGVHGMLSGTASMDFGGRKAAATVAGALDGIQYIGSGLTGFGLGWVLKAYGWDGVGAAGHVPANAWVWAACLIPFSLVGAAIMTTIWRARPSGAGH</sequence>
<protein>
    <submittedName>
        <fullName evidence="7">Glycerol-3-phosphate transporter</fullName>
    </submittedName>
</protein>
<organism evidence="7 8">
    <name type="scientific">Mesoterricola silvestris</name>
    <dbReference type="NCBI Taxonomy" id="2927979"/>
    <lineage>
        <taxon>Bacteria</taxon>
        <taxon>Pseudomonadati</taxon>
        <taxon>Acidobacteriota</taxon>
        <taxon>Holophagae</taxon>
        <taxon>Holophagales</taxon>
        <taxon>Holophagaceae</taxon>
        <taxon>Mesoterricola</taxon>
    </lineage>
</organism>
<feature type="transmembrane region" description="Helical" evidence="5">
    <location>
        <begin position="175"/>
        <end position="196"/>
    </location>
</feature>
<dbReference type="SUPFAM" id="SSF103473">
    <property type="entry name" value="MFS general substrate transporter"/>
    <property type="match status" value="1"/>
</dbReference>
<dbReference type="Gene3D" id="1.20.1250.20">
    <property type="entry name" value="MFS general substrate transporter like domains"/>
    <property type="match status" value="2"/>
</dbReference>
<feature type="transmembrane region" description="Helical" evidence="5">
    <location>
        <begin position="112"/>
        <end position="132"/>
    </location>
</feature>
<dbReference type="PIRSF" id="PIRSF002808">
    <property type="entry name" value="Hexose_phosphate_transp"/>
    <property type="match status" value="1"/>
</dbReference>
<reference evidence="8" key="1">
    <citation type="journal article" date="2023" name="Int. J. Syst. Evol. Microbiol.">
        <title>Mesoterricola silvestris gen. nov., sp. nov., Mesoterricola sediminis sp. nov., Geothrix oryzae sp. nov., Geothrix edaphica sp. nov., Geothrix rubra sp. nov., and Geothrix limicola sp. nov., six novel members of Acidobacteriota isolated from soils.</title>
        <authorList>
            <person name="Itoh H."/>
            <person name="Sugisawa Y."/>
            <person name="Mise K."/>
            <person name="Xu Z."/>
            <person name="Kuniyasu M."/>
            <person name="Ushijima N."/>
            <person name="Kawano K."/>
            <person name="Kobayashi E."/>
            <person name="Shiratori Y."/>
            <person name="Masuda Y."/>
            <person name="Senoo K."/>
        </authorList>
    </citation>
    <scope>NUCLEOTIDE SEQUENCE [LARGE SCALE GENOMIC DNA]</scope>
    <source>
        <strain evidence="8">W79</strain>
    </source>
</reference>
<evidence type="ECO:0000313" key="8">
    <source>
        <dbReference type="Proteomes" id="UP001238179"/>
    </source>
</evidence>
<dbReference type="Proteomes" id="UP001238179">
    <property type="component" value="Chromosome"/>
</dbReference>
<dbReference type="InterPro" id="IPR051337">
    <property type="entry name" value="OPA_Antiporter"/>
</dbReference>
<keyword evidence="3 5" id="KW-1133">Transmembrane helix</keyword>
<dbReference type="RefSeq" id="WP_316411956.1">
    <property type="nucleotide sequence ID" value="NZ_AP027080.1"/>
</dbReference>
<name>A0AA48GNS7_9BACT</name>
<proteinExistence type="predicted"/>
<feature type="transmembrane region" description="Helical" evidence="5">
    <location>
        <begin position="336"/>
        <end position="359"/>
    </location>
</feature>
<dbReference type="Pfam" id="PF07690">
    <property type="entry name" value="MFS_1"/>
    <property type="match status" value="1"/>
</dbReference>
<feature type="domain" description="Major facilitator superfamily (MFS) profile" evidence="6">
    <location>
        <begin position="7"/>
        <end position="439"/>
    </location>
</feature>
<evidence type="ECO:0000259" key="6">
    <source>
        <dbReference type="PROSITE" id="PS50850"/>
    </source>
</evidence>
<evidence type="ECO:0000256" key="5">
    <source>
        <dbReference type="SAM" id="Phobius"/>
    </source>
</evidence>
<feature type="transmembrane region" description="Helical" evidence="5">
    <location>
        <begin position="310"/>
        <end position="330"/>
    </location>
</feature>
<accession>A0AA48GNS7</accession>
<dbReference type="PANTHER" id="PTHR43826:SF3">
    <property type="entry name" value="GLUCOSE-6-PHOSPHATE EXCHANGER SLC37A4"/>
    <property type="match status" value="1"/>
</dbReference>
<feature type="transmembrane region" description="Helical" evidence="5">
    <location>
        <begin position="80"/>
        <end position="100"/>
    </location>
</feature>
<feature type="transmembrane region" description="Helical" evidence="5">
    <location>
        <begin position="48"/>
        <end position="68"/>
    </location>
</feature>
<evidence type="ECO:0000256" key="4">
    <source>
        <dbReference type="ARBA" id="ARBA00023136"/>
    </source>
</evidence>
<evidence type="ECO:0000256" key="1">
    <source>
        <dbReference type="ARBA" id="ARBA00004127"/>
    </source>
</evidence>
<dbReference type="PROSITE" id="PS50850">
    <property type="entry name" value="MFS"/>
    <property type="match status" value="1"/>
</dbReference>
<feature type="transmembrane region" description="Helical" evidence="5">
    <location>
        <begin position="12"/>
        <end position="28"/>
    </location>
</feature>
<keyword evidence="2 5" id="KW-0812">Transmembrane</keyword>
<feature type="transmembrane region" description="Helical" evidence="5">
    <location>
        <begin position="416"/>
        <end position="438"/>
    </location>
</feature>
<dbReference type="InterPro" id="IPR000849">
    <property type="entry name" value="Sugar_P_transporter"/>
</dbReference>
<keyword evidence="8" id="KW-1185">Reference proteome</keyword>
<dbReference type="AlphaFoldDB" id="A0AA48GNS7"/>
<dbReference type="GO" id="GO:0012505">
    <property type="term" value="C:endomembrane system"/>
    <property type="evidence" value="ECO:0007669"/>
    <property type="project" value="UniProtKB-SubCell"/>
</dbReference>
<dbReference type="GO" id="GO:0016020">
    <property type="term" value="C:membrane"/>
    <property type="evidence" value="ECO:0007669"/>
    <property type="project" value="InterPro"/>
</dbReference>
<keyword evidence="4 5" id="KW-0472">Membrane</keyword>
<comment type="subcellular location">
    <subcellularLocation>
        <location evidence="1">Endomembrane system</location>
        <topology evidence="1">Multi-pass membrane protein</topology>
    </subcellularLocation>
</comment>
<dbReference type="GO" id="GO:0061513">
    <property type="term" value="F:glucose 6-phosphate:phosphate antiporter activity"/>
    <property type="evidence" value="ECO:0007669"/>
    <property type="project" value="TreeGrafter"/>
</dbReference>
<evidence type="ECO:0000313" key="7">
    <source>
        <dbReference type="EMBL" id="BDU73304.1"/>
    </source>
</evidence>
<dbReference type="EMBL" id="AP027080">
    <property type="protein sequence ID" value="BDU73304.1"/>
    <property type="molecule type" value="Genomic_DNA"/>
</dbReference>
<feature type="transmembrane region" description="Helical" evidence="5">
    <location>
        <begin position="371"/>
        <end position="396"/>
    </location>
</feature>